<name>U7UJZ4_9FIRM</name>
<feature type="signal peptide" evidence="1">
    <location>
        <begin position="1"/>
        <end position="25"/>
    </location>
</feature>
<dbReference type="eggNOG" id="ENOG50338G5">
    <property type="taxonomic scope" value="Bacteria"/>
</dbReference>
<dbReference type="PATRIC" id="fig|1111454.3.peg.1287"/>
<organism evidence="2 3">
    <name type="scientific">Megasphaera vaginalis</name>
    <name type="common">ex Srinivasan et al. 2021</name>
    <dbReference type="NCBI Taxonomy" id="1111454"/>
    <lineage>
        <taxon>Bacteria</taxon>
        <taxon>Bacillati</taxon>
        <taxon>Bacillota</taxon>
        <taxon>Negativicutes</taxon>
        <taxon>Veillonellales</taxon>
        <taxon>Veillonellaceae</taxon>
        <taxon>Megasphaera</taxon>
    </lineage>
</organism>
<protein>
    <submittedName>
        <fullName evidence="2">Uncharacterized protein</fullName>
    </submittedName>
</protein>
<gene>
    <name evidence="2" type="ORF">HMPREF1250_1363</name>
</gene>
<dbReference type="Proteomes" id="UP000017090">
    <property type="component" value="Unassembled WGS sequence"/>
</dbReference>
<accession>U7UJZ4</accession>
<sequence length="280" mass="30036">MIGNYIKKTLCLFAAAATVTGSALALTPAETYEAAARNMAAHPQGEYTVQMNVQAPFMSVGRLKNKIDIQEMPFKVKSTASVGFLGNETLSGTSSLYAEQDGAVVHVYYGYGDEDSRTWQSYDRPLRDAMPLAATLRADGNVLAGVKTVTAISAHTYRVVYDMSRLYATGDEAKWAEAGLSGEERKALKEALLALQQSGDILADVTIDPATARISHIYFPLTPQLRSIAALIAANANVPEAQKALIGRILAYSSVNVTVDCAPLPENIDFTVPAAAQKTR</sequence>
<comment type="caution">
    <text evidence="2">The sequence shown here is derived from an EMBL/GenBank/DDBJ whole genome shotgun (WGS) entry which is preliminary data.</text>
</comment>
<dbReference type="RefSeq" id="WP_023053831.1">
    <property type="nucleotide sequence ID" value="NZ_AWXA01000037.1"/>
</dbReference>
<dbReference type="EMBL" id="AWXA01000037">
    <property type="protein sequence ID" value="ERT59204.1"/>
    <property type="molecule type" value="Genomic_DNA"/>
</dbReference>
<proteinExistence type="predicted"/>
<keyword evidence="3" id="KW-1185">Reference proteome</keyword>
<evidence type="ECO:0000313" key="2">
    <source>
        <dbReference type="EMBL" id="ERT59204.1"/>
    </source>
</evidence>
<evidence type="ECO:0000313" key="3">
    <source>
        <dbReference type="Proteomes" id="UP000017090"/>
    </source>
</evidence>
<dbReference type="STRING" id="1111454.HMPREF1250_1363"/>
<dbReference type="OrthoDB" id="1624648at2"/>
<reference evidence="2 3" key="1">
    <citation type="submission" date="2013-09" db="EMBL/GenBank/DDBJ databases">
        <authorList>
            <person name="Durkin A.S."/>
            <person name="Haft D.R."/>
            <person name="McCorrison J."/>
            <person name="Torralba M."/>
            <person name="Gillis M."/>
            <person name="Haft D.H."/>
            <person name="Methe B."/>
            <person name="Sutton G."/>
            <person name="Nelson K.E."/>
        </authorList>
    </citation>
    <scope>NUCLEOTIDE SEQUENCE [LARGE SCALE GENOMIC DNA]</scope>
    <source>
        <strain evidence="2 3">BV3C16-1</strain>
    </source>
</reference>
<feature type="chain" id="PRO_5004688130" evidence="1">
    <location>
        <begin position="26"/>
        <end position="280"/>
    </location>
</feature>
<dbReference type="AlphaFoldDB" id="U7UJZ4"/>
<keyword evidence="1" id="KW-0732">Signal</keyword>
<evidence type="ECO:0000256" key="1">
    <source>
        <dbReference type="SAM" id="SignalP"/>
    </source>
</evidence>